<protein>
    <recommendedName>
        <fullName evidence="4">DNA-directed RNA polymerase subunit</fullName>
    </recommendedName>
</protein>
<dbReference type="PANTHER" id="PTHR12709">
    <property type="entry name" value="DNA-DIRECTED RNA POLYMERASE II, III"/>
    <property type="match status" value="1"/>
</dbReference>
<keyword evidence="4" id="KW-0539">Nucleus</keyword>
<dbReference type="AlphaFoldDB" id="A0A8J4RHZ4"/>
<dbReference type="GO" id="GO:0005634">
    <property type="term" value="C:nucleus"/>
    <property type="evidence" value="ECO:0007669"/>
    <property type="project" value="UniProtKB-SubCell"/>
</dbReference>
<proteinExistence type="predicted"/>
<keyword evidence="7" id="KW-1185">Reference proteome</keyword>
<feature type="domain" description="RNA polymerase Rpb7-like N-terminal" evidence="5">
    <location>
        <begin position="40"/>
        <end position="80"/>
    </location>
</feature>
<dbReference type="InterPro" id="IPR012340">
    <property type="entry name" value="NA-bd_OB-fold"/>
</dbReference>
<dbReference type="PANTHER" id="PTHR12709:SF6">
    <property type="entry name" value="DNA-DIRECTED RNA POLYMERASE SUBUNIT 7-LIKE PROTEIN"/>
    <property type="match status" value="1"/>
</dbReference>
<dbReference type="GO" id="GO:0000428">
    <property type="term" value="C:DNA-directed RNA polymerase complex"/>
    <property type="evidence" value="ECO:0007669"/>
    <property type="project" value="UniProtKB-KW"/>
</dbReference>
<evidence type="ECO:0000313" key="7">
    <source>
        <dbReference type="Proteomes" id="UP000737018"/>
    </source>
</evidence>
<accession>A0A8J4RHZ4</accession>
<dbReference type="SUPFAM" id="SSF88798">
    <property type="entry name" value="N-terminal, heterodimerisation domain of RBP7 (RpoE)"/>
    <property type="match status" value="1"/>
</dbReference>
<evidence type="ECO:0000259" key="5">
    <source>
        <dbReference type="Pfam" id="PF03876"/>
    </source>
</evidence>
<evidence type="ECO:0000256" key="4">
    <source>
        <dbReference type="RuleBase" id="RU369086"/>
    </source>
</evidence>
<keyword evidence="3 4" id="KW-0804">Transcription</keyword>
<dbReference type="GO" id="GO:0003727">
    <property type="term" value="F:single-stranded RNA binding"/>
    <property type="evidence" value="ECO:0007669"/>
    <property type="project" value="TreeGrafter"/>
</dbReference>
<dbReference type="EMBL" id="JRKL02001039">
    <property type="protein sequence ID" value="KAF3966470.1"/>
    <property type="molecule type" value="Genomic_DNA"/>
</dbReference>
<dbReference type="GO" id="GO:0006352">
    <property type="term" value="P:DNA-templated transcription initiation"/>
    <property type="evidence" value="ECO:0007669"/>
    <property type="project" value="UniProtKB-UniRule"/>
</dbReference>
<name>A0A8J4RHZ4_9ROSI</name>
<evidence type="ECO:0000313" key="6">
    <source>
        <dbReference type="EMBL" id="KAF3966470.1"/>
    </source>
</evidence>
<dbReference type="Pfam" id="PF03876">
    <property type="entry name" value="SHS2_Rpb7-N"/>
    <property type="match status" value="1"/>
</dbReference>
<organism evidence="6 7">
    <name type="scientific">Castanea mollissima</name>
    <name type="common">Chinese chestnut</name>
    <dbReference type="NCBI Taxonomy" id="60419"/>
    <lineage>
        <taxon>Eukaryota</taxon>
        <taxon>Viridiplantae</taxon>
        <taxon>Streptophyta</taxon>
        <taxon>Embryophyta</taxon>
        <taxon>Tracheophyta</taxon>
        <taxon>Spermatophyta</taxon>
        <taxon>Magnoliopsida</taxon>
        <taxon>eudicotyledons</taxon>
        <taxon>Gunneridae</taxon>
        <taxon>Pentapetalae</taxon>
        <taxon>rosids</taxon>
        <taxon>fabids</taxon>
        <taxon>Fagales</taxon>
        <taxon>Fagaceae</taxon>
        <taxon>Castanea</taxon>
    </lineage>
</organism>
<dbReference type="Proteomes" id="UP000737018">
    <property type="component" value="Unassembled WGS sequence"/>
</dbReference>
<dbReference type="Gene3D" id="2.40.50.140">
    <property type="entry name" value="Nucleic acid-binding proteins"/>
    <property type="match status" value="1"/>
</dbReference>
<dbReference type="InterPro" id="IPR005576">
    <property type="entry name" value="Rpb7-like_N"/>
</dbReference>
<keyword evidence="2 4" id="KW-0240">DNA-directed RNA polymerase</keyword>
<dbReference type="InterPro" id="IPR045113">
    <property type="entry name" value="Rpb7-like"/>
</dbReference>
<reference evidence="6" key="1">
    <citation type="submission" date="2020-03" db="EMBL/GenBank/DDBJ databases">
        <title>Castanea mollissima Vanexum genome sequencing.</title>
        <authorList>
            <person name="Staton M."/>
        </authorList>
    </citation>
    <scope>NUCLEOTIDE SEQUENCE</scope>
    <source>
        <tissue evidence="6">Leaf</tissue>
    </source>
</reference>
<comment type="function">
    <text evidence="4">DNA-dependent RNA polymerase which catalyzes the transcription of DNA into RNA using the four ribonucleoside triphosphates as substrates.</text>
</comment>
<gene>
    <name evidence="6" type="ORF">CMV_009435</name>
</gene>
<dbReference type="SUPFAM" id="SSF50249">
    <property type="entry name" value="Nucleic acid-binding proteins"/>
    <property type="match status" value="1"/>
</dbReference>
<dbReference type="GO" id="GO:0003697">
    <property type="term" value="F:single-stranded DNA binding"/>
    <property type="evidence" value="ECO:0007669"/>
    <property type="project" value="TreeGrafter"/>
</dbReference>
<evidence type="ECO:0000256" key="1">
    <source>
        <dbReference type="ARBA" id="ARBA00004123"/>
    </source>
</evidence>
<dbReference type="OrthoDB" id="1162399at2759"/>
<evidence type="ECO:0000256" key="3">
    <source>
        <dbReference type="ARBA" id="ARBA00023163"/>
    </source>
</evidence>
<dbReference type="Gene3D" id="3.30.1490.120">
    <property type="entry name" value="RNA polymerase Rpb7-like, N-terminal domain"/>
    <property type="match status" value="1"/>
</dbReference>
<dbReference type="InterPro" id="IPR036898">
    <property type="entry name" value="RNA_pol_Rpb7-like_N_sf"/>
</dbReference>
<comment type="subcellular location">
    <subcellularLocation>
        <location evidence="1 4">Nucleus</location>
    </subcellularLocation>
</comment>
<sequence>MASLQNPNQIVDMFCEVELFRDVAVIAENLNRNGLVSQRSIITRLLEDMLNEKASKDHGYFLAVTSLKNIGKGEVVDESGDVFFPVVFNCRTFLPYTGEILQGVVSHIFRHGVFMRCGPIKYAFLSARKMPNYHFVAGENPIFLSDELAKIEIDIVVRFVVLGVRWIEKRGRIKKEFVMLASLVGDSLGPISLSGSDELDL</sequence>
<comment type="caution">
    <text evidence="6">The sequence shown here is derived from an EMBL/GenBank/DDBJ whole genome shotgun (WGS) entry which is preliminary data.</text>
</comment>
<evidence type="ECO:0000256" key="2">
    <source>
        <dbReference type="ARBA" id="ARBA00022478"/>
    </source>
</evidence>